<dbReference type="SUPFAM" id="SSF50965">
    <property type="entry name" value="Galactose oxidase, central domain"/>
    <property type="match status" value="1"/>
</dbReference>
<dbReference type="EMBL" id="JAPQKI010000005">
    <property type="protein sequence ID" value="KAJ5099807.1"/>
    <property type="molecule type" value="Genomic_DNA"/>
</dbReference>
<dbReference type="PANTHER" id="PTHR32208:SF68">
    <property type="entry name" value="GALACTOSE OXIDASE"/>
    <property type="match status" value="1"/>
</dbReference>
<proteinExistence type="predicted"/>
<evidence type="ECO:0000313" key="3">
    <source>
        <dbReference type="Proteomes" id="UP001149074"/>
    </source>
</evidence>
<dbReference type="Proteomes" id="UP001149074">
    <property type="component" value="Unassembled WGS sequence"/>
</dbReference>
<dbReference type="InterPro" id="IPR008979">
    <property type="entry name" value="Galactose-bd-like_sf"/>
</dbReference>
<dbReference type="InterPro" id="IPR006652">
    <property type="entry name" value="Kelch_1"/>
</dbReference>
<accession>A0A9W9FGK3</accession>
<dbReference type="OrthoDB" id="2019572at2759"/>
<protein>
    <recommendedName>
        <fullName evidence="1">F5/8 type C domain-containing protein</fullName>
    </recommendedName>
</protein>
<dbReference type="InterPro" id="IPR000421">
    <property type="entry name" value="FA58C"/>
</dbReference>
<keyword evidence="3" id="KW-1185">Reference proteome</keyword>
<dbReference type="PANTHER" id="PTHR32208">
    <property type="entry name" value="SECRETED PROTEIN-RELATED"/>
    <property type="match status" value="1"/>
</dbReference>
<comment type="caution">
    <text evidence="2">The sequence shown here is derived from an EMBL/GenBank/DDBJ whole genome shotgun (WGS) entry which is preliminary data.</text>
</comment>
<feature type="domain" description="F5/8 type C" evidence="1">
    <location>
        <begin position="44"/>
        <end position="186"/>
    </location>
</feature>
<dbReference type="RefSeq" id="XP_056475461.1">
    <property type="nucleotide sequence ID" value="XM_056619302.1"/>
</dbReference>
<evidence type="ECO:0000259" key="1">
    <source>
        <dbReference type="PROSITE" id="PS50022"/>
    </source>
</evidence>
<dbReference type="Gene3D" id="2.130.10.80">
    <property type="entry name" value="Galactose oxidase/kelch, beta-propeller"/>
    <property type="match status" value="1"/>
</dbReference>
<reference evidence="2" key="2">
    <citation type="journal article" date="2023" name="IMA Fungus">
        <title>Comparative genomic study of the Penicillium genus elucidates a diverse pangenome and 15 lateral gene transfer events.</title>
        <authorList>
            <person name="Petersen C."/>
            <person name="Sorensen T."/>
            <person name="Nielsen M.R."/>
            <person name="Sondergaard T.E."/>
            <person name="Sorensen J.L."/>
            <person name="Fitzpatrick D.A."/>
            <person name="Frisvad J.C."/>
            <person name="Nielsen K.L."/>
        </authorList>
    </citation>
    <scope>NUCLEOTIDE SEQUENCE</scope>
    <source>
        <strain evidence="2">IBT 30761</strain>
    </source>
</reference>
<dbReference type="SMART" id="SM00612">
    <property type="entry name" value="Kelch"/>
    <property type="match status" value="2"/>
</dbReference>
<evidence type="ECO:0000313" key="2">
    <source>
        <dbReference type="EMBL" id="KAJ5099807.1"/>
    </source>
</evidence>
<sequence>MKLEWGVAALQLGTARGRDISELESLYQDGTAPDRAMIGGNEVATPSQPLPRDDKINRDKWSLNCTSSTSGNECAKAIDGSTDTFWQSQNSATEYQNITITLEANNSVSGLTVVPRQINPVAALIEQHQILVSQDNINWELVAYGTWWNNTAQKLSVFQPRYAKYLRLSAAASQGIAIADIEVYTIDYIPPNDELGSWGPTIDLPLVPVAGAVDPQSGEVVVWSVFPSRKFVEGKGVKTQTATWNPRENAVTRSATNTNHDMFCPGIATDQEGKVVVTGGTAPSTTSIYNTITQQWYQDGFLNKPRGYQASNSLSDGRIFVIGGSYGSNVFGKDGEVYDMKTNKWTMLPSALASTMLTHDQRTYRQDHHGWTFAWDNGSVFQAGPSKGIHWYGTAGDGSVTPAGNHTGDEDAVCSNAVIPATNRASIISITDAKQAATVLPNAGGGMKSVRTFHTSVVLPDGSVFVNGGQTVGLPFNETGAQLSPETFFPDLKDLQKGATCKSQQPNTVIRVYHSIALLLQDGTVFTGGGGLYGNCAANHFDG</sequence>
<dbReference type="InterPro" id="IPR011043">
    <property type="entry name" value="Gal_Oxase/kelch_b-propeller"/>
</dbReference>
<organism evidence="2 3">
    <name type="scientific">Penicillium argentinense</name>
    <dbReference type="NCBI Taxonomy" id="1131581"/>
    <lineage>
        <taxon>Eukaryota</taxon>
        <taxon>Fungi</taxon>
        <taxon>Dikarya</taxon>
        <taxon>Ascomycota</taxon>
        <taxon>Pezizomycotina</taxon>
        <taxon>Eurotiomycetes</taxon>
        <taxon>Eurotiomycetidae</taxon>
        <taxon>Eurotiales</taxon>
        <taxon>Aspergillaceae</taxon>
        <taxon>Penicillium</taxon>
    </lineage>
</organism>
<dbReference type="PROSITE" id="PS50022">
    <property type="entry name" value="FA58C_3"/>
    <property type="match status" value="1"/>
</dbReference>
<dbReference type="AlphaFoldDB" id="A0A9W9FGK3"/>
<dbReference type="InterPro" id="IPR037293">
    <property type="entry name" value="Gal_Oxidase_central_sf"/>
</dbReference>
<dbReference type="Pfam" id="PF00754">
    <property type="entry name" value="F5_F8_type_C"/>
    <property type="match status" value="1"/>
</dbReference>
<gene>
    <name evidence="2" type="ORF">N7532_006808</name>
</gene>
<dbReference type="Gene3D" id="2.60.120.260">
    <property type="entry name" value="Galactose-binding domain-like"/>
    <property type="match status" value="1"/>
</dbReference>
<dbReference type="GeneID" id="81358281"/>
<reference evidence="2" key="1">
    <citation type="submission" date="2022-11" db="EMBL/GenBank/DDBJ databases">
        <authorList>
            <person name="Petersen C."/>
        </authorList>
    </citation>
    <scope>NUCLEOTIDE SEQUENCE</scope>
    <source>
        <strain evidence="2">IBT 30761</strain>
    </source>
</reference>
<name>A0A9W9FGK3_9EURO</name>
<dbReference type="SUPFAM" id="SSF49785">
    <property type="entry name" value="Galactose-binding domain-like"/>
    <property type="match status" value="1"/>
</dbReference>
<dbReference type="Pfam" id="PF01344">
    <property type="entry name" value="Kelch_1"/>
    <property type="match status" value="1"/>
</dbReference>